<dbReference type="Pfam" id="PF01070">
    <property type="entry name" value="FMN_dh"/>
    <property type="match status" value="1"/>
</dbReference>
<comment type="similarity">
    <text evidence="5">Belongs to the FMN-dependent alpha-hydroxy acid dehydrogenase family.</text>
</comment>
<keyword evidence="4" id="KW-0560">Oxidoreductase</keyword>
<evidence type="ECO:0000256" key="7">
    <source>
        <dbReference type="PIRSR" id="PIRSR000138-2"/>
    </source>
</evidence>
<feature type="binding site" evidence="7">
    <location>
        <position position="167"/>
    </location>
    <ligand>
        <name>glyoxylate</name>
        <dbReference type="ChEBI" id="CHEBI:36655"/>
    </ligand>
</feature>
<feature type="binding site" evidence="7">
    <location>
        <position position="248"/>
    </location>
    <ligand>
        <name>glyoxylate</name>
        <dbReference type="ChEBI" id="CHEBI:36655"/>
    </ligand>
</feature>
<evidence type="ECO:0000256" key="6">
    <source>
        <dbReference type="PIRSR" id="PIRSR000138-1"/>
    </source>
</evidence>
<evidence type="ECO:0000256" key="4">
    <source>
        <dbReference type="ARBA" id="ARBA00023002"/>
    </source>
</evidence>
<dbReference type="PANTHER" id="PTHR10578">
    <property type="entry name" value="S -2-HYDROXY-ACID OXIDASE-RELATED"/>
    <property type="match status" value="1"/>
</dbReference>
<protein>
    <submittedName>
        <fullName evidence="9">Alpha-hydroxy-acid oxidizing enzyme</fullName>
    </submittedName>
</protein>
<evidence type="ECO:0000256" key="2">
    <source>
        <dbReference type="ARBA" id="ARBA00022630"/>
    </source>
</evidence>
<feature type="active site" description="Proton acceptor" evidence="6">
    <location>
        <position position="248"/>
    </location>
</feature>
<dbReference type="GO" id="GO:0016614">
    <property type="term" value="F:oxidoreductase activity, acting on CH-OH group of donors"/>
    <property type="evidence" value="ECO:0007669"/>
    <property type="project" value="UniProtKB-ARBA"/>
</dbReference>
<evidence type="ECO:0000256" key="3">
    <source>
        <dbReference type="ARBA" id="ARBA00022643"/>
    </source>
</evidence>
<dbReference type="InterPro" id="IPR012133">
    <property type="entry name" value="Alpha-hydoxy_acid_DH_FMN"/>
</dbReference>
<dbReference type="PROSITE" id="PS51349">
    <property type="entry name" value="FMN_HYDROXY_ACID_DH_2"/>
    <property type="match status" value="1"/>
</dbReference>
<evidence type="ECO:0000313" key="9">
    <source>
        <dbReference type="EMBL" id="PAU96266.1"/>
    </source>
</evidence>
<dbReference type="GO" id="GO:0010181">
    <property type="term" value="F:FMN binding"/>
    <property type="evidence" value="ECO:0007669"/>
    <property type="project" value="InterPro"/>
</dbReference>
<dbReference type="SUPFAM" id="SSF51395">
    <property type="entry name" value="FMN-linked oxidoreductases"/>
    <property type="match status" value="1"/>
</dbReference>
<feature type="binding site" evidence="7">
    <location>
        <position position="251"/>
    </location>
    <ligand>
        <name>glyoxylate</name>
        <dbReference type="ChEBI" id="CHEBI:36655"/>
    </ligand>
</feature>
<evidence type="ECO:0000313" key="10">
    <source>
        <dbReference type="Proteomes" id="UP000218023"/>
    </source>
</evidence>
<dbReference type="InterPro" id="IPR037396">
    <property type="entry name" value="FMN_HAD"/>
</dbReference>
<feature type="binding site" evidence="7">
    <location>
        <position position="133"/>
    </location>
    <ligand>
        <name>glyoxylate</name>
        <dbReference type="ChEBI" id="CHEBI:36655"/>
    </ligand>
</feature>
<reference evidence="9 10" key="1">
    <citation type="submission" date="2017-09" db="EMBL/GenBank/DDBJ databases">
        <title>Paracoccus alkalisoli sp. nov., isolated from saline alkaline soil.</title>
        <authorList>
            <person name="Dong X."/>
            <person name="Zhang G."/>
        </authorList>
    </citation>
    <scope>NUCLEOTIDE SEQUENCE [LARGE SCALE GENOMIC DNA]</scope>
    <source>
        <strain evidence="9 10">WN007</strain>
    </source>
</reference>
<feature type="binding site" evidence="7">
    <location>
        <position position="110"/>
    </location>
    <ligand>
        <name>FMN</name>
        <dbReference type="ChEBI" id="CHEBI:58210"/>
    </ligand>
</feature>
<dbReference type="PIRSF" id="PIRSF000138">
    <property type="entry name" value="Al-hdrx_acd_dh"/>
    <property type="match status" value="1"/>
</dbReference>
<dbReference type="InterPro" id="IPR013785">
    <property type="entry name" value="Aldolase_TIM"/>
</dbReference>
<comment type="caution">
    <text evidence="9">The sequence shown here is derived from an EMBL/GenBank/DDBJ whole genome shotgun (WGS) entry which is preliminary data.</text>
</comment>
<comment type="cofactor">
    <cofactor evidence="1">
        <name>FMN</name>
        <dbReference type="ChEBI" id="CHEBI:58210"/>
    </cofactor>
</comment>
<keyword evidence="2 7" id="KW-0285">Flavoprotein</keyword>
<dbReference type="AlphaFoldDB" id="A0A2A2GF64"/>
<evidence type="ECO:0000256" key="1">
    <source>
        <dbReference type="ARBA" id="ARBA00001917"/>
    </source>
</evidence>
<feature type="binding site" evidence="7">
    <location>
        <position position="246"/>
    </location>
    <ligand>
        <name>FMN</name>
        <dbReference type="ChEBI" id="CHEBI:58210"/>
    </ligand>
</feature>
<keyword evidence="10" id="KW-1185">Reference proteome</keyword>
<dbReference type="OrthoDB" id="9770452at2"/>
<dbReference type="PANTHER" id="PTHR10578:SF107">
    <property type="entry name" value="2-HYDROXYACID OXIDASE 1"/>
    <property type="match status" value="1"/>
</dbReference>
<proteinExistence type="inferred from homology"/>
<sequence length="365" mass="37601">MRPEDLPQTVEDYRRAAGAALPPATAAWLNGGAGDEITLRRNEAAFDALPLMPRVLRDGGSGDTSLTLLGTRLDHPILVAPMAWQRLLHPDAERALAAGATAQGARMVLSAQATTPLAEARGAGALCDWFQLYWLGREGTLALARRAADAGYAALMLTVDAPVAGQRPREMRAGFALPPDLSPVNLAGLPRPAAGSFEEVMAAAPRWADLEWLCAAAPLPVLAKGILHPGDAARAVAAGAAGVVVSNHGGRVLDGLPASVEALPAVASALAGRAPVLVDGGIRRGTDVLRALALGADAVMVGRPAAWALAVAGALGVAHVLRLLRDELRIAMAIAGCRSPRDIGPSLIFRQNPPEGCLTASSQAK</sequence>
<feature type="binding site" evidence="7">
    <location>
        <begin position="302"/>
        <end position="303"/>
    </location>
    <ligand>
        <name>FMN</name>
        <dbReference type="ChEBI" id="CHEBI:58210"/>
    </ligand>
</feature>
<dbReference type="EMBL" id="NSJZ01000017">
    <property type="protein sequence ID" value="PAU96266.1"/>
    <property type="molecule type" value="Genomic_DNA"/>
</dbReference>
<feature type="domain" description="FMN hydroxy acid dehydrogenase" evidence="8">
    <location>
        <begin position="2"/>
        <end position="353"/>
    </location>
</feature>
<dbReference type="RefSeq" id="WP_095641099.1">
    <property type="nucleotide sequence ID" value="NZ_NSJZ01000017.1"/>
</dbReference>
<dbReference type="CDD" id="cd02809">
    <property type="entry name" value="alpha_hydroxyacid_oxid_FMN"/>
    <property type="match status" value="1"/>
</dbReference>
<feature type="binding site" evidence="7">
    <location>
        <begin position="279"/>
        <end position="283"/>
    </location>
    <ligand>
        <name>FMN</name>
        <dbReference type="ChEBI" id="CHEBI:58210"/>
    </ligand>
</feature>
<evidence type="ECO:0000256" key="5">
    <source>
        <dbReference type="ARBA" id="ARBA00024042"/>
    </source>
</evidence>
<feature type="binding site" evidence="7">
    <location>
        <position position="158"/>
    </location>
    <ligand>
        <name>FMN</name>
        <dbReference type="ChEBI" id="CHEBI:58210"/>
    </ligand>
</feature>
<dbReference type="Proteomes" id="UP000218023">
    <property type="component" value="Unassembled WGS sequence"/>
</dbReference>
<dbReference type="Gene3D" id="3.20.20.70">
    <property type="entry name" value="Aldolase class I"/>
    <property type="match status" value="1"/>
</dbReference>
<accession>A0A2A2GF64</accession>
<organism evidence="9 10">
    <name type="scientific">Paracoccus salipaludis</name>
    <dbReference type="NCBI Taxonomy" id="2032623"/>
    <lineage>
        <taxon>Bacteria</taxon>
        <taxon>Pseudomonadati</taxon>
        <taxon>Pseudomonadota</taxon>
        <taxon>Alphaproteobacteria</taxon>
        <taxon>Rhodobacterales</taxon>
        <taxon>Paracoccaceae</taxon>
        <taxon>Paracoccus</taxon>
    </lineage>
</organism>
<keyword evidence="3 7" id="KW-0288">FMN</keyword>
<feature type="binding site" evidence="7">
    <location>
        <position position="224"/>
    </location>
    <ligand>
        <name>FMN</name>
        <dbReference type="ChEBI" id="CHEBI:58210"/>
    </ligand>
</feature>
<name>A0A2A2GF64_9RHOB</name>
<evidence type="ECO:0000259" key="8">
    <source>
        <dbReference type="PROSITE" id="PS51349"/>
    </source>
</evidence>
<gene>
    <name evidence="9" type="ORF">CK240_14740</name>
</gene>
<dbReference type="InterPro" id="IPR000262">
    <property type="entry name" value="FMN-dep_DH"/>
</dbReference>
<dbReference type="FunFam" id="3.20.20.70:FF:000029">
    <property type="entry name" value="L-lactate dehydrogenase"/>
    <property type="match status" value="1"/>
</dbReference>
<feature type="binding site" evidence="7">
    <location>
        <position position="131"/>
    </location>
    <ligand>
        <name>FMN</name>
        <dbReference type="ChEBI" id="CHEBI:58210"/>
    </ligand>
</feature>
<feature type="binding site" evidence="7">
    <location>
        <begin position="81"/>
        <end position="83"/>
    </location>
    <ligand>
        <name>FMN</name>
        <dbReference type="ChEBI" id="CHEBI:58210"/>
    </ligand>
</feature>